<comment type="caution">
    <text evidence="2">The sequence shown here is derived from an EMBL/GenBank/DDBJ whole genome shotgun (WGS) entry which is preliminary data.</text>
</comment>
<feature type="region of interest" description="Disordered" evidence="1">
    <location>
        <begin position="19"/>
        <end position="64"/>
    </location>
</feature>
<protein>
    <submittedName>
        <fullName evidence="2">Uncharacterized protein</fullName>
    </submittedName>
</protein>
<feature type="compositionally biased region" description="Basic residues" evidence="1">
    <location>
        <begin position="53"/>
        <end position="64"/>
    </location>
</feature>
<accession>A0A542DX11</accession>
<dbReference type="RefSeq" id="WP_141846773.1">
    <property type="nucleotide sequence ID" value="NZ_BAAAPR010000008.1"/>
</dbReference>
<evidence type="ECO:0000313" key="2">
    <source>
        <dbReference type="EMBL" id="TQJ07618.1"/>
    </source>
</evidence>
<proteinExistence type="predicted"/>
<evidence type="ECO:0000313" key="3">
    <source>
        <dbReference type="Proteomes" id="UP000317893"/>
    </source>
</evidence>
<dbReference type="AlphaFoldDB" id="A0A542DX11"/>
<gene>
    <name evidence="2" type="ORF">FB458_0686</name>
</gene>
<dbReference type="EMBL" id="VFMN01000001">
    <property type="protein sequence ID" value="TQJ07618.1"/>
    <property type="molecule type" value="Genomic_DNA"/>
</dbReference>
<organism evidence="2 3">
    <name type="scientific">Lapillicoccus jejuensis</name>
    <dbReference type="NCBI Taxonomy" id="402171"/>
    <lineage>
        <taxon>Bacteria</taxon>
        <taxon>Bacillati</taxon>
        <taxon>Actinomycetota</taxon>
        <taxon>Actinomycetes</taxon>
        <taxon>Micrococcales</taxon>
        <taxon>Intrasporangiaceae</taxon>
        <taxon>Lapillicoccus</taxon>
    </lineage>
</organism>
<keyword evidence="3" id="KW-1185">Reference proteome</keyword>
<dbReference type="Proteomes" id="UP000317893">
    <property type="component" value="Unassembled WGS sequence"/>
</dbReference>
<name>A0A542DX11_9MICO</name>
<evidence type="ECO:0000256" key="1">
    <source>
        <dbReference type="SAM" id="MobiDB-lite"/>
    </source>
</evidence>
<reference evidence="2 3" key="1">
    <citation type="submission" date="2019-06" db="EMBL/GenBank/DDBJ databases">
        <title>Sequencing the genomes of 1000 actinobacteria strains.</title>
        <authorList>
            <person name="Klenk H.-P."/>
        </authorList>
    </citation>
    <scope>NUCLEOTIDE SEQUENCE [LARGE SCALE GENOMIC DNA]</scope>
    <source>
        <strain evidence="2 3">DSM 18607</strain>
    </source>
</reference>
<sequence>MTTTGASVPDVVVAQNVVPNRSEADIPGSPGPIRGPLTRRATGDPSRGEKVTAHHSHVAVCARR</sequence>